<gene>
    <name evidence="1" type="ORF">PS928_03773</name>
</gene>
<dbReference type="EMBL" id="CABVJF010000014">
    <property type="protein sequence ID" value="VVQ11630.1"/>
    <property type="molecule type" value="Genomic_DNA"/>
</dbReference>
<dbReference type="Proteomes" id="UP000381378">
    <property type="component" value="Unassembled WGS sequence"/>
</dbReference>
<protein>
    <submittedName>
        <fullName evidence="1">Uncharacterized protein</fullName>
    </submittedName>
</protein>
<sequence length="30" mass="3462">MKRCGMTPSIIDQVKKSFEKAKVRNNGECY</sequence>
<name>A0A5E6U160_PSEFL</name>
<evidence type="ECO:0000313" key="2">
    <source>
        <dbReference type="Proteomes" id="UP000381378"/>
    </source>
</evidence>
<dbReference type="AlphaFoldDB" id="A0A5E6U160"/>
<organism evidence="1 2">
    <name type="scientific">Pseudomonas fluorescens</name>
    <dbReference type="NCBI Taxonomy" id="294"/>
    <lineage>
        <taxon>Bacteria</taxon>
        <taxon>Pseudomonadati</taxon>
        <taxon>Pseudomonadota</taxon>
        <taxon>Gammaproteobacteria</taxon>
        <taxon>Pseudomonadales</taxon>
        <taxon>Pseudomonadaceae</taxon>
        <taxon>Pseudomonas</taxon>
    </lineage>
</organism>
<proteinExistence type="predicted"/>
<evidence type="ECO:0000313" key="1">
    <source>
        <dbReference type="EMBL" id="VVQ11630.1"/>
    </source>
</evidence>
<accession>A0A5E6U160</accession>
<reference evidence="1 2" key="1">
    <citation type="submission" date="2019-09" db="EMBL/GenBank/DDBJ databases">
        <authorList>
            <person name="Chandra G."/>
            <person name="Truman W A."/>
        </authorList>
    </citation>
    <scope>NUCLEOTIDE SEQUENCE [LARGE SCALE GENOMIC DNA]</scope>
    <source>
        <strain evidence="1">PS928</strain>
    </source>
</reference>